<reference evidence="1 2" key="1">
    <citation type="submission" date="2011-11" db="EMBL/GenBank/DDBJ databases">
        <title>The Genome Sequence of Dialister succinatiphilus YIT 11850.</title>
        <authorList>
            <consortium name="The Broad Institute Genome Sequencing Platform"/>
            <person name="Earl A."/>
            <person name="Ward D."/>
            <person name="Feldgarden M."/>
            <person name="Gevers D."/>
            <person name="Morotomi M."/>
            <person name="Young S.K."/>
            <person name="Zeng Q."/>
            <person name="Gargeya S."/>
            <person name="Fitzgerald M."/>
            <person name="Haas B."/>
            <person name="Abouelleil A."/>
            <person name="Alvarado L."/>
            <person name="Arachchi H.M."/>
            <person name="Berlin A."/>
            <person name="Brown A."/>
            <person name="Chapman S.B."/>
            <person name="Dunbar C."/>
            <person name="Gearin G."/>
            <person name="Goldberg J."/>
            <person name="Griggs A."/>
            <person name="Gujja S."/>
            <person name="Heiman D."/>
            <person name="Howarth C."/>
            <person name="Lui A."/>
            <person name="MacDonald P.J.P."/>
            <person name="Montmayeur A."/>
            <person name="Murphy C."/>
            <person name="Neiman D."/>
            <person name="Pearson M."/>
            <person name="Priest M."/>
            <person name="Roberts A."/>
            <person name="Saif S."/>
            <person name="Shea T."/>
            <person name="Sisk P."/>
            <person name="Stolte C."/>
            <person name="Sykes S."/>
            <person name="Wortman J."/>
            <person name="Nusbaum C."/>
            <person name="Birren B."/>
        </authorList>
    </citation>
    <scope>NUCLEOTIDE SEQUENCE [LARGE SCALE GENOMIC DNA]</scope>
    <source>
        <strain evidence="1 2">YIT 11850</strain>
    </source>
</reference>
<evidence type="ECO:0000313" key="2">
    <source>
        <dbReference type="Proteomes" id="UP000003277"/>
    </source>
</evidence>
<sequence>MQDLHSGTIKLRYAVKLLMKGLL</sequence>
<organism evidence="1 2">
    <name type="scientific">Dialister succinatiphilus YIT 11850</name>
    <dbReference type="NCBI Taxonomy" id="742743"/>
    <lineage>
        <taxon>Bacteria</taxon>
        <taxon>Bacillati</taxon>
        <taxon>Bacillota</taxon>
        <taxon>Negativicutes</taxon>
        <taxon>Veillonellales</taxon>
        <taxon>Veillonellaceae</taxon>
        <taxon>Dialister</taxon>
    </lineage>
</organism>
<protein>
    <submittedName>
        <fullName evidence="1">Uncharacterized protein</fullName>
    </submittedName>
</protein>
<dbReference type="AlphaFoldDB" id="H1D0H2"/>
<evidence type="ECO:0000313" key="1">
    <source>
        <dbReference type="EMBL" id="EHO62973.1"/>
    </source>
</evidence>
<dbReference type="Proteomes" id="UP000003277">
    <property type="component" value="Unassembled WGS sequence"/>
</dbReference>
<comment type="caution">
    <text evidence="1">The sequence shown here is derived from an EMBL/GenBank/DDBJ whole genome shotgun (WGS) entry which is preliminary data.</text>
</comment>
<keyword evidence="2" id="KW-1185">Reference proteome</keyword>
<accession>H1D0H2</accession>
<proteinExistence type="predicted"/>
<gene>
    <name evidence="1" type="ORF">HMPREF9453_01110</name>
</gene>
<dbReference type="HOGENOM" id="CLU_3425626_0_0_9"/>
<feature type="non-terminal residue" evidence="1">
    <location>
        <position position="23"/>
    </location>
</feature>
<name>H1D0H2_9FIRM</name>
<dbReference type="EMBL" id="ADLT01000036">
    <property type="protein sequence ID" value="EHO62973.1"/>
    <property type="molecule type" value="Genomic_DNA"/>
</dbReference>